<dbReference type="RefSeq" id="WP_188698642.1">
    <property type="nucleotide sequence ID" value="NZ_BMLS01000008.1"/>
</dbReference>
<dbReference type="SUPFAM" id="SSF53850">
    <property type="entry name" value="Periplasmic binding protein-like II"/>
    <property type="match status" value="1"/>
</dbReference>
<gene>
    <name evidence="7" type="ORF">GCM10010982_36350</name>
</gene>
<comment type="caution">
    <text evidence="7">The sequence shown here is derived from an EMBL/GenBank/DDBJ whole genome shotgun (WGS) entry which is preliminary data.</text>
</comment>
<evidence type="ECO:0000256" key="5">
    <source>
        <dbReference type="PIRNR" id="PIRNR019574"/>
    </source>
</evidence>
<accession>A0A918DLP4</accession>
<sequence length="365" mass="40076">MTFSTKLRLLAGSVLATSVCATAQADTVHVYNWSDYIAEDTVANYEQKSGNKVVYDVFDSNEVVEAKLLTGNTGFDVVVPSAQFLGRQIKAGVFAKLDRSKLPNWKHLDPMLMAKLERVDPGNQYAIPYLWGTTGIGYNVEKVKAILGDDFEVNSWDMIFKPEIISKLAECGVVTLDAASEIVPAALHYLGMDPNTNDSKEIEKAGELLKTIRPHIRYFHSSQYINDLANGDVCVAVGWSGDVFQAADRADEADNGVTVGYVIPKEGAAMWFDMLAIPADAKHAEAAYDFVNYLMEPEVIAGISDYVSYPNGNKTSTSMVDPDITGNPAIYPPADVMEKLYTFEVRPAKVSRATNKVWTEMKAGK</sequence>
<dbReference type="GO" id="GO:0042597">
    <property type="term" value="C:periplasmic space"/>
    <property type="evidence" value="ECO:0007669"/>
    <property type="project" value="UniProtKB-SubCell"/>
</dbReference>
<dbReference type="Proteomes" id="UP000606935">
    <property type="component" value="Unassembled WGS sequence"/>
</dbReference>
<comment type="subcellular location">
    <subcellularLocation>
        <location evidence="1 5">Periplasm</location>
    </subcellularLocation>
</comment>
<evidence type="ECO:0000256" key="4">
    <source>
        <dbReference type="ARBA" id="ARBA00022764"/>
    </source>
</evidence>
<evidence type="ECO:0000256" key="6">
    <source>
        <dbReference type="SAM" id="SignalP"/>
    </source>
</evidence>
<evidence type="ECO:0000313" key="8">
    <source>
        <dbReference type="Proteomes" id="UP000606935"/>
    </source>
</evidence>
<name>A0A918DLP4_9ALTE</name>
<dbReference type="InterPro" id="IPR001188">
    <property type="entry name" value="Sperm_putr-bd"/>
</dbReference>
<keyword evidence="4 5" id="KW-0574">Periplasm</keyword>
<keyword evidence="8" id="KW-1185">Reference proteome</keyword>
<evidence type="ECO:0000256" key="3">
    <source>
        <dbReference type="ARBA" id="ARBA00022729"/>
    </source>
</evidence>
<reference evidence="7" key="2">
    <citation type="submission" date="2020-09" db="EMBL/GenBank/DDBJ databases">
        <authorList>
            <person name="Sun Q."/>
            <person name="Zhou Y."/>
        </authorList>
    </citation>
    <scope>NUCLEOTIDE SEQUENCE</scope>
    <source>
        <strain evidence="7">CGMCC 1.7086</strain>
    </source>
</reference>
<dbReference type="GO" id="GO:0015846">
    <property type="term" value="P:polyamine transport"/>
    <property type="evidence" value="ECO:0007669"/>
    <property type="project" value="InterPro"/>
</dbReference>
<dbReference type="AlphaFoldDB" id="A0A918DLP4"/>
<keyword evidence="2 5" id="KW-0813">Transport</keyword>
<dbReference type="PANTHER" id="PTHR30222">
    <property type="entry name" value="SPERMIDINE/PUTRESCINE-BINDING PERIPLASMIC PROTEIN"/>
    <property type="match status" value="1"/>
</dbReference>
<evidence type="ECO:0000313" key="7">
    <source>
        <dbReference type="EMBL" id="GGO74163.1"/>
    </source>
</evidence>
<feature type="signal peptide" evidence="6">
    <location>
        <begin position="1"/>
        <end position="25"/>
    </location>
</feature>
<dbReference type="PANTHER" id="PTHR30222:SF12">
    <property type="entry name" value="NORSPERMIDINE SENSOR"/>
    <property type="match status" value="1"/>
</dbReference>
<dbReference type="PRINTS" id="PR00909">
    <property type="entry name" value="SPERMDNBNDNG"/>
</dbReference>
<dbReference type="CDD" id="cd13659">
    <property type="entry name" value="PBP2_PotF"/>
    <property type="match status" value="1"/>
</dbReference>
<organism evidence="7 8">
    <name type="scientific">Bowmanella pacifica</name>
    <dbReference type="NCBI Taxonomy" id="502051"/>
    <lineage>
        <taxon>Bacteria</taxon>
        <taxon>Pseudomonadati</taxon>
        <taxon>Pseudomonadota</taxon>
        <taxon>Gammaproteobacteria</taxon>
        <taxon>Alteromonadales</taxon>
        <taxon>Alteromonadaceae</taxon>
        <taxon>Bowmanella</taxon>
    </lineage>
</organism>
<evidence type="ECO:0000256" key="2">
    <source>
        <dbReference type="ARBA" id="ARBA00022448"/>
    </source>
</evidence>
<dbReference type="PIRSF" id="PIRSF019574">
    <property type="entry name" value="Periplasmic_polyamine_BP"/>
    <property type="match status" value="1"/>
</dbReference>
<dbReference type="Pfam" id="PF13416">
    <property type="entry name" value="SBP_bac_8"/>
    <property type="match status" value="1"/>
</dbReference>
<reference evidence="7" key="1">
    <citation type="journal article" date="2014" name="Int. J. Syst. Evol. Microbiol.">
        <title>Complete genome sequence of Corynebacterium casei LMG S-19264T (=DSM 44701T), isolated from a smear-ripened cheese.</title>
        <authorList>
            <consortium name="US DOE Joint Genome Institute (JGI-PGF)"/>
            <person name="Walter F."/>
            <person name="Albersmeier A."/>
            <person name="Kalinowski J."/>
            <person name="Ruckert C."/>
        </authorList>
    </citation>
    <scope>NUCLEOTIDE SEQUENCE</scope>
    <source>
        <strain evidence="7">CGMCC 1.7086</strain>
    </source>
</reference>
<feature type="chain" id="PRO_5037226372" description="Putrescine-binding periplasmic protein" evidence="6">
    <location>
        <begin position="26"/>
        <end position="365"/>
    </location>
</feature>
<evidence type="ECO:0000256" key="1">
    <source>
        <dbReference type="ARBA" id="ARBA00004418"/>
    </source>
</evidence>
<proteinExistence type="inferred from homology"/>
<dbReference type="EMBL" id="BMLS01000008">
    <property type="protein sequence ID" value="GGO74163.1"/>
    <property type="molecule type" value="Genomic_DNA"/>
</dbReference>
<comment type="function">
    <text evidence="5">Required for the activity of the bacterial periplasmic transport system of putrescine.</text>
</comment>
<dbReference type="InterPro" id="IPR006059">
    <property type="entry name" value="SBP"/>
</dbReference>
<keyword evidence="3 6" id="KW-0732">Signal</keyword>
<dbReference type="Gene3D" id="3.40.190.10">
    <property type="entry name" value="Periplasmic binding protein-like II"/>
    <property type="match status" value="2"/>
</dbReference>
<protein>
    <recommendedName>
        <fullName evidence="5">Putrescine-binding periplasmic protein</fullName>
    </recommendedName>
</protein>
<comment type="similarity">
    <text evidence="5">Belongs to the bacterial solute-binding protein PotD/PotF family.</text>
</comment>
<dbReference type="GO" id="GO:0019808">
    <property type="term" value="F:polyamine binding"/>
    <property type="evidence" value="ECO:0007669"/>
    <property type="project" value="InterPro"/>
</dbReference>